<keyword evidence="1" id="KW-0479">Metal-binding</keyword>
<dbReference type="PANTHER" id="PTHR10587">
    <property type="entry name" value="GLYCOSYL TRANSFERASE-RELATED"/>
    <property type="match status" value="1"/>
</dbReference>
<dbReference type="InterPro" id="IPR050248">
    <property type="entry name" value="Polysacc_deacetylase_ArnD"/>
</dbReference>
<dbReference type="SUPFAM" id="SSF88713">
    <property type="entry name" value="Glycoside hydrolase/deacetylase"/>
    <property type="match status" value="1"/>
</dbReference>
<dbReference type="EMBL" id="JBHTON010000005">
    <property type="protein sequence ID" value="MFD1484157.1"/>
    <property type="molecule type" value="Genomic_DNA"/>
</dbReference>
<dbReference type="PROSITE" id="PS51677">
    <property type="entry name" value="NODB"/>
    <property type="match status" value="1"/>
</dbReference>
<evidence type="ECO:0000259" key="3">
    <source>
        <dbReference type="PROSITE" id="PS51677"/>
    </source>
</evidence>
<gene>
    <name evidence="4" type="ORF">ACFQ5J_02805</name>
</gene>
<comment type="caution">
    <text evidence="4">The sequence shown here is derived from an EMBL/GenBank/DDBJ whole genome shotgun (WGS) entry which is preliminary data.</text>
</comment>
<evidence type="ECO:0000313" key="5">
    <source>
        <dbReference type="Proteomes" id="UP001597252"/>
    </source>
</evidence>
<dbReference type="Pfam" id="PF01522">
    <property type="entry name" value="Polysacc_deac_1"/>
    <property type="match status" value="1"/>
</dbReference>
<proteinExistence type="predicted"/>
<evidence type="ECO:0000313" key="4">
    <source>
        <dbReference type="EMBL" id="MFD1484157.1"/>
    </source>
</evidence>
<evidence type="ECO:0000256" key="1">
    <source>
        <dbReference type="ARBA" id="ARBA00022723"/>
    </source>
</evidence>
<protein>
    <submittedName>
        <fullName evidence="4">Polysaccharide deacetylase family protein</fullName>
    </submittedName>
</protein>
<organism evidence="4 5">
    <name type="scientific">Lacticaseibacillus baoqingensis</name>
    <dbReference type="NCBI Taxonomy" id="2486013"/>
    <lineage>
        <taxon>Bacteria</taxon>
        <taxon>Bacillati</taxon>
        <taxon>Bacillota</taxon>
        <taxon>Bacilli</taxon>
        <taxon>Lactobacillales</taxon>
        <taxon>Lactobacillaceae</taxon>
        <taxon>Lacticaseibacillus</taxon>
    </lineage>
</organism>
<dbReference type="Proteomes" id="UP001597252">
    <property type="component" value="Unassembled WGS sequence"/>
</dbReference>
<dbReference type="Gene3D" id="3.20.20.370">
    <property type="entry name" value="Glycoside hydrolase/deacetylase"/>
    <property type="match status" value="1"/>
</dbReference>
<dbReference type="PANTHER" id="PTHR10587:SF133">
    <property type="entry name" value="CHITIN DEACETYLASE 1-RELATED"/>
    <property type="match status" value="1"/>
</dbReference>
<dbReference type="InterPro" id="IPR002509">
    <property type="entry name" value="NODB_dom"/>
</dbReference>
<accession>A0ABW4E2I4</accession>
<feature type="domain" description="NodB homology" evidence="3">
    <location>
        <begin position="241"/>
        <end position="416"/>
    </location>
</feature>
<reference evidence="5" key="1">
    <citation type="journal article" date="2019" name="Int. J. Syst. Evol. Microbiol.">
        <title>The Global Catalogue of Microorganisms (GCM) 10K type strain sequencing project: providing services to taxonomists for standard genome sequencing and annotation.</title>
        <authorList>
            <consortium name="The Broad Institute Genomics Platform"/>
            <consortium name="The Broad Institute Genome Sequencing Center for Infectious Disease"/>
            <person name="Wu L."/>
            <person name="Ma J."/>
        </authorList>
    </citation>
    <scope>NUCLEOTIDE SEQUENCE [LARGE SCALE GENOMIC DNA]</scope>
    <source>
        <strain evidence="5">CCM 8903</strain>
    </source>
</reference>
<sequence length="445" mass="48538">MGSVRYRKPIVLGAALLILLVAGLGWWLLMKHQQQAAQQRIDQVIVHAKHNHHGRVIIEHHAGGRLVYLLPQKMHKIAPAVRQRVTAALPQSGSQPMVLAKVTTTTSGVAAVAQQQLRMTTYRVQGRQMQRHQLPQQPLGLVQAQTGKAATVGDLVPDDGSRRAINYLAKQIMVKKHRQTAVSLEKILAQPLLASLQAKNFSLAKRQLQINDTKGKPLVSVPLAKLKGYLKGQRVPVEAGKVIALTFDDGPNDKTTPQILKTLAAAKVKATFFMVGTGLREYPQTARAVAQAGHEIGIHTYDHPYLPKLTPTAAKDEIYGKMALTYYQVLGQLPTLLRPPFGAISAPIAQVEDLPAIQWSIDSQDWRSRNAAAIIARVNATATNGGIVLMHDIQPATVQALPTVISQLKAQGYRFVTVSELFGGHLLPGQQYFGRGDERAVTTAS</sequence>
<keyword evidence="5" id="KW-1185">Reference proteome</keyword>
<evidence type="ECO:0000256" key="2">
    <source>
        <dbReference type="ARBA" id="ARBA00022801"/>
    </source>
</evidence>
<keyword evidence="2" id="KW-0378">Hydrolase</keyword>
<dbReference type="RefSeq" id="WP_225419418.1">
    <property type="nucleotide sequence ID" value="NZ_JBHTON010000005.1"/>
</dbReference>
<name>A0ABW4E2I4_9LACO</name>
<dbReference type="InterPro" id="IPR011330">
    <property type="entry name" value="Glyco_hydro/deAcase_b/a-brl"/>
</dbReference>